<keyword evidence="1" id="KW-0812">Transmembrane</keyword>
<reference evidence="2 3" key="1">
    <citation type="submission" date="2023-05" db="EMBL/GenBank/DDBJ databases">
        <title>Gordonibacter KGMB12511T sp. nov., isolated from faeces of healthy Korean.</title>
        <authorList>
            <person name="Kim H.S."/>
            <person name="Kim J.-S."/>
            <person name="Suh M.K."/>
            <person name="Eom M.K."/>
            <person name="Do H.E."/>
            <person name="Lee J.-S."/>
        </authorList>
    </citation>
    <scope>NUCLEOTIDE SEQUENCE [LARGE SCALE GENOMIC DNA]</scope>
    <source>
        <strain evidence="2 3">KGMB12511</strain>
    </source>
</reference>
<dbReference type="EMBL" id="JASJEU010000012">
    <property type="protein sequence ID" value="MDJ1650248.1"/>
    <property type="molecule type" value="Genomic_DNA"/>
</dbReference>
<evidence type="ECO:0000256" key="1">
    <source>
        <dbReference type="SAM" id="Phobius"/>
    </source>
</evidence>
<comment type="caution">
    <text evidence="2">The sequence shown here is derived from an EMBL/GenBank/DDBJ whole genome shotgun (WGS) entry which is preliminary data.</text>
</comment>
<dbReference type="RefSeq" id="WP_283831602.1">
    <property type="nucleotide sequence ID" value="NZ_JASJEU010000012.1"/>
</dbReference>
<feature type="transmembrane region" description="Helical" evidence="1">
    <location>
        <begin position="28"/>
        <end position="50"/>
    </location>
</feature>
<keyword evidence="1" id="KW-0472">Membrane</keyword>
<evidence type="ECO:0000313" key="3">
    <source>
        <dbReference type="Proteomes" id="UP001232750"/>
    </source>
</evidence>
<keyword evidence="1" id="KW-1133">Transmembrane helix</keyword>
<organism evidence="2 3">
    <name type="scientific">Gordonibacter faecis</name>
    <dbReference type="NCBI Taxonomy" id="3047475"/>
    <lineage>
        <taxon>Bacteria</taxon>
        <taxon>Bacillati</taxon>
        <taxon>Actinomycetota</taxon>
        <taxon>Coriobacteriia</taxon>
        <taxon>Eggerthellales</taxon>
        <taxon>Eggerthellaceae</taxon>
        <taxon>Gordonibacter</taxon>
    </lineage>
</organism>
<evidence type="ECO:0000313" key="2">
    <source>
        <dbReference type="EMBL" id="MDJ1650248.1"/>
    </source>
</evidence>
<proteinExistence type="predicted"/>
<protein>
    <submittedName>
        <fullName evidence="2">Uncharacterized protein</fullName>
    </submittedName>
</protein>
<feature type="transmembrane region" description="Helical" evidence="1">
    <location>
        <begin position="78"/>
        <end position="102"/>
    </location>
</feature>
<name>A0ABT7DL36_9ACTN</name>
<sequence length="114" mass="12989">MIIMLIQSNGDKTSPIIQRKLYWLPRRLVQVGIVLDILGFLCFFIAGLVFNDKSLSTSGYLNSIPQWFDIAQEDFQTIALTGFIIALLLAVLVALWLLYHWWDESKANASKSQI</sequence>
<keyword evidence="3" id="KW-1185">Reference proteome</keyword>
<dbReference type="Proteomes" id="UP001232750">
    <property type="component" value="Unassembled WGS sequence"/>
</dbReference>
<accession>A0ABT7DL36</accession>
<gene>
    <name evidence="2" type="ORF">QNJ86_05510</name>
</gene>